<keyword evidence="1" id="KW-0732">Signal</keyword>
<dbReference type="EMBL" id="LR725403">
    <property type="protein sequence ID" value="VWO96145.1"/>
    <property type="molecule type" value="Genomic_DNA"/>
</dbReference>
<dbReference type="PANTHER" id="PTHR38121">
    <property type="entry name" value="GH16 DOMAIN-CONTAINING PROTEIN"/>
    <property type="match status" value="1"/>
</dbReference>
<organism evidence="3">
    <name type="scientific">Ganoderma boninense</name>
    <dbReference type="NCBI Taxonomy" id="34458"/>
    <lineage>
        <taxon>Eukaryota</taxon>
        <taxon>Fungi</taxon>
        <taxon>Dikarya</taxon>
        <taxon>Basidiomycota</taxon>
        <taxon>Agaricomycotina</taxon>
        <taxon>Agaricomycetes</taxon>
        <taxon>Polyporales</taxon>
        <taxon>Polyporaceae</taxon>
        <taxon>Ganoderma</taxon>
    </lineage>
</organism>
<evidence type="ECO:0000256" key="1">
    <source>
        <dbReference type="SAM" id="SignalP"/>
    </source>
</evidence>
<sequence>MRRFFLAALIPLATAKTLTVDFSTFASSGLTVAEFLDQNSLYRSAYQVDTKYPGDPTADPFPHIFETDNVDIQNGYLTLKVSGGTPQGSAVPSAEVGTYDSNILYGTFKTVAIASPVPGVCHGFFSYKNDCEESDIELLTSFFNTGNTYVQPGLQLTNQNLKCDHTQNTHTQVAYPADPTAGEHEVHRVAVPLTPSSFRISRTSFNTQYTLIWSANSVQYLFDGEVVATLTTNVPNEPSSFLWNSWSGGNVRWTAGPPTQDSILRIKSISLDYQTA</sequence>
<dbReference type="InterPro" id="IPR000757">
    <property type="entry name" value="Beta-glucanase-like"/>
</dbReference>
<dbReference type="PROSITE" id="PS51762">
    <property type="entry name" value="GH16_2"/>
    <property type="match status" value="1"/>
</dbReference>
<dbReference type="AlphaFoldDB" id="A0A5K1JW18"/>
<feature type="domain" description="GH16" evidence="2">
    <location>
        <begin position="20"/>
        <end position="262"/>
    </location>
</feature>
<dbReference type="GO" id="GO:0005975">
    <property type="term" value="P:carbohydrate metabolic process"/>
    <property type="evidence" value="ECO:0007669"/>
    <property type="project" value="InterPro"/>
</dbReference>
<evidence type="ECO:0000313" key="3">
    <source>
        <dbReference type="EMBL" id="VWO96145.1"/>
    </source>
</evidence>
<name>A0A5K1JW18_9APHY</name>
<dbReference type="SUPFAM" id="SSF49899">
    <property type="entry name" value="Concanavalin A-like lectins/glucanases"/>
    <property type="match status" value="1"/>
</dbReference>
<dbReference type="CDD" id="cd00413">
    <property type="entry name" value="Glyco_hydrolase_16"/>
    <property type="match status" value="1"/>
</dbReference>
<gene>
    <name evidence="3" type="primary">B9K1Q7</name>
</gene>
<evidence type="ECO:0000259" key="2">
    <source>
        <dbReference type="PROSITE" id="PS51762"/>
    </source>
</evidence>
<dbReference type="InterPro" id="IPR013320">
    <property type="entry name" value="ConA-like_dom_sf"/>
</dbReference>
<feature type="signal peptide" evidence="1">
    <location>
        <begin position="1"/>
        <end position="15"/>
    </location>
</feature>
<proteinExistence type="predicted"/>
<feature type="chain" id="PRO_5023890573" evidence="1">
    <location>
        <begin position="16"/>
        <end position="276"/>
    </location>
</feature>
<dbReference type="Gene3D" id="2.60.120.200">
    <property type="match status" value="1"/>
</dbReference>
<dbReference type="PANTHER" id="PTHR38121:SF4">
    <property type="entry name" value="GH16 DOMAIN-CONTAINING PROTEIN-RELATED"/>
    <property type="match status" value="1"/>
</dbReference>
<protein>
    <submittedName>
        <fullName evidence="3">Peptide synthetase</fullName>
    </submittedName>
</protein>
<reference evidence="3" key="1">
    <citation type="submission" date="2019-10" db="EMBL/GenBank/DDBJ databases">
        <authorList>
            <person name="Nor Muhammad N."/>
        </authorList>
    </citation>
    <scope>NUCLEOTIDE SEQUENCE</scope>
</reference>
<accession>A0A5K1JW18</accession>
<dbReference type="GO" id="GO:0004553">
    <property type="term" value="F:hydrolase activity, hydrolyzing O-glycosyl compounds"/>
    <property type="evidence" value="ECO:0007669"/>
    <property type="project" value="InterPro"/>
</dbReference>